<feature type="transmembrane region" description="Helical" evidence="1">
    <location>
        <begin position="108"/>
        <end position="125"/>
    </location>
</feature>
<keyword evidence="1" id="KW-0472">Membrane</keyword>
<feature type="transmembrane region" description="Helical" evidence="1">
    <location>
        <begin position="56"/>
        <end position="77"/>
    </location>
</feature>
<sequence length="317" mass="33323">MQSRGAYAVAGLFVASAAVAVFGPSSGNTAVDCVVVALFAVGAFLVVAVPGDPLPLWATLTIVAIPSIHFTLLTSVVDESATQTQAVTTAVGGGAALCAFVCVRGRILFGWAGEIVAFGVYWYAAPHFTTAASTFVTGAGVMVMASFFAYVVRPAAASIYALREERARQVAEKAAVDAAEQERERQLLRLDDLVRPVLGRIADRTLDDASRREAVLVEATLRDSIRARALDVPGIVASARAARERGVTVQLLDDGGLDLHGPDVADEIRRAVVTQLDCTAEGSITVRILPSGRPTLAAIVVQTGDDTERYEFPAPTP</sequence>
<name>A0A239KE00_9NOCA</name>
<organism evidence="2 3">
    <name type="scientific">Rhodococcoides kyotonense</name>
    <dbReference type="NCBI Taxonomy" id="398843"/>
    <lineage>
        <taxon>Bacteria</taxon>
        <taxon>Bacillati</taxon>
        <taxon>Actinomycetota</taxon>
        <taxon>Actinomycetes</taxon>
        <taxon>Mycobacteriales</taxon>
        <taxon>Nocardiaceae</taxon>
        <taxon>Rhodococcoides</taxon>
    </lineage>
</organism>
<evidence type="ECO:0008006" key="4">
    <source>
        <dbReference type="Google" id="ProtNLM"/>
    </source>
</evidence>
<protein>
    <recommendedName>
        <fullName evidence="4">Signal transduction histidine kinase</fullName>
    </recommendedName>
</protein>
<keyword evidence="1" id="KW-1133">Transmembrane helix</keyword>
<dbReference type="EMBL" id="FZOW01000010">
    <property type="protein sequence ID" value="SNT16586.1"/>
    <property type="molecule type" value="Genomic_DNA"/>
</dbReference>
<dbReference type="STRING" id="398843.A3K89_11075"/>
<feature type="transmembrane region" description="Helical" evidence="1">
    <location>
        <begin position="131"/>
        <end position="152"/>
    </location>
</feature>
<feature type="transmembrane region" description="Helical" evidence="1">
    <location>
        <begin position="29"/>
        <end position="49"/>
    </location>
</feature>
<dbReference type="AlphaFoldDB" id="A0A239KE00"/>
<feature type="transmembrane region" description="Helical" evidence="1">
    <location>
        <begin position="5"/>
        <end position="23"/>
    </location>
</feature>
<keyword evidence="3" id="KW-1185">Reference proteome</keyword>
<evidence type="ECO:0000256" key="1">
    <source>
        <dbReference type="SAM" id="Phobius"/>
    </source>
</evidence>
<proteinExistence type="predicted"/>
<keyword evidence="1" id="KW-0812">Transmembrane</keyword>
<accession>A0A239KE00</accession>
<feature type="transmembrane region" description="Helical" evidence="1">
    <location>
        <begin position="83"/>
        <end position="103"/>
    </location>
</feature>
<evidence type="ECO:0000313" key="3">
    <source>
        <dbReference type="Proteomes" id="UP000198327"/>
    </source>
</evidence>
<gene>
    <name evidence="2" type="ORF">SAMN05421642_110121</name>
</gene>
<reference evidence="3" key="1">
    <citation type="submission" date="2017-06" db="EMBL/GenBank/DDBJ databases">
        <authorList>
            <person name="Varghese N."/>
            <person name="Submissions S."/>
        </authorList>
    </citation>
    <scope>NUCLEOTIDE SEQUENCE [LARGE SCALE GENOMIC DNA]</scope>
    <source>
        <strain evidence="3">JCM 23211</strain>
    </source>
</reference>
<dbReference type="Proteomes" id="UP000198327">
    <property type="component" value="Unassembled WGS sequence"/>
</dbReference>
<evidence type="ECO:0000313" key="2">
    <source>
        <dbReference type="EMBL" id="SNT16586.1"/>
    </source>
</evidence>